<dbReference type="AlphaFoldDB" id="A0A136Q3I6"/>
<accession>A0A136Q3I6</accession>
<dbReference type="STRING" id="626937.HMPREF3293_01839"/>
<proteinExistence type="predicted"/>
<protein>
    <submittedName>
        <fullName evidence="1">Uncharacterized protein</fullName>
    </submittedName>
</protein>
<comment type="caution">
    <text evidence="1">The sequence shown here is derived from an EMBL/GenBank/DDBJ whole genome shotgun (WGS) entry which is preliminary data.</text>
</comment>
<gene>
    <name evidence="1" type="ORF">HMPREF3293_01839</name>
</gene>
<evidence type="ECO:0000313" key="1">
    <source>
        <dbReference type="EMBL" id="KXK65250.1"/>
    </source>
</evidence>
<evidence type="ECO:0000313" key="2">
    <source>
        <dbReference type="Proteomes" id="UP000070366"/>
    </source>
</evidence>
<keyword evidence="2" id="KW-1185">Reference proteome</keyword>
<dbReference type="Proteomes" id="UP000070366">
    <property type="component" value="Unassembled WGS sequence"/>
</dbReference>
<name>A0A136Q3I6_9FIRM</name>
<reference evidence="1 2" key="1">
    <citation type="submission" date="2016-02" db="EMBL/GenBank/DDBJ databases">
        <authorList>
            <person name="Wen L."/>
            <person name="He K."/>
            <person name="Yang H."/>
        </authorList>
    </citation>
    <scope>NUCLEOTIDE SEQUENCE [LARGE SCALE GENOMIC DNA]</scope>
    <source>
        <strain evidence="1 2">DSM 22607</strain>
    </source>
</reference>
<sequence length="62" mass="6974">MPQRKRPYINDIRPFPLSFPSTAAYIRSFPSGPRTGPPVSLRIEGRLSMHGAVRRNIRPASV</sequence>
<organism evidence="1 2">
    <name type="scientific">Christensenella minuta</name>
    <dbReference type="NCBI Taxonomy" id="626937"/>
    <lineage>
        <taxon>Bacteria</taxon>
        <taxon>Bacillati</taxon>
        <taxon>Bacillota</taxon>
        <taxon>Clostridia</taxon>
        <taxon>Christensenellales</taxon>
        <taxon>Christensenellaceae</taxon>
        <taxon>Christensenella</taxon>
    </lineage>
</organism>
<dbReference type="EMBL" id="LSZW01000062">
    <property type="protein sequence ID" value="KXK65250.1"/>
    <property type="molecule type" value="Genomic_DNA"/>
</dbReference>